<dbReference type="InterPro" id="IPR016036">
    <property type="entry name" value="Malonyl_transacylase_ACP-bd"/>
</dbReference>
<dbReference type="Pfam" id="PF08242">
    <property type="entry name" value="Methyltransf_12"/>
    <property type="match status" value="1"/>
</dbReference>
<dbReference type="CDD" id="cd02440">
    <property type="entry name" value="AdoMet_MTases"/>
    <property type="match status" value="1"/>
</dbReference>
<evidence type="ECO:0000256" key="6">
    <source>
        <dbReference type="ARBA" id="ARBA00023268"/>
    </source>
</evidence>
<evidence type="ECO:0000259" key="10">
    <source>
        <dbReference type="PROSITE" id="PS50075"/>
    </source>
</evidence>
<evidence type="ECO:0000256" key="7">
    <source>
        <dbReference type="ARBA" id="ARBA00023315"/>
    </source>
</evidence>
<dbReference type="GO" id="GO:1901336">
    <property type="term" value="P:lactone biosynthetic process"/>
    <property type="evidence" value="ECO:0007669"/>
    <property type="project" value="UniProtKB-ARBA"/>
</dbReference>
<keyword evidence="2" id="KW-0597">Phosphoprotein</keyword>
<dbReference type="SMART" id="SM00825">
    <property type="entry name" value="PKS_KS"/>
    <property type="match status" value="1"/>
</dbReference>
<keyword evidence="7" id="KW-0012">Acyltransferase</keyword>
<gene>
    <name evidence="13" type="ORF">M011DRAFT_413522</name>
</gene>
<dbReference type="InterPro" id="IPR011032">
    <property type="entry name" value="GroES-like_sf"/>
</dbReference>
<evidence type="ECO:0000259" key="12">
    <source>
        <dbReference type="PROSITE" id="PS52019"/>
    </source>
</evidence>
<evidence type="ECO:0000256" key="1">
    <source>
        <dbReference type="ARBA" id="ARBA00022450"/>
    </source>
</evidence>
<evidence type="ECO:0000313" key="14">
    <source>
        <dbReference type="Proteomes" id="UP000799440"/>
    </source>
</evidence>
<dbReference type="Pfam" id="PF08240">
    <property type="entry name" value="ADH_N"/>
    <property type="match status" value="1"/>
</dbReference>
<keyword evidence="3" id="KW-0808">Transferase</keyword>
<dbReference type="InterPro" id="IPR018201">
    <property type="entry name" value="Ketoacyl_synth_AS"/>
</dbReference>
<dbReference type="GO" id="GO:0006633">
    <property type="term" value="P:fatty acid biosynthetic process"/>
    <property type="evidence" value="ECO:0007669"/>
    <property type="project" value="InterPro"/>
</dbReference>
<keyword evidence="14" id="KW-1185">Reference proteome</keyword>
<feature type="domain" description="Carrier" evidence="10">
    <location>
        <begin position="2471"/>
        <end position="2548"/>
    </location>
</feature>
<keyword evidence="4" id="KW-0521">NADP</keyword>
<dbReference type="Gene3D" id="3.40.366.10">
    <property type="entry name" value="Malonyl-Coenzyme A Acyl Carrier Protein, domain 2"/>
    <property type="match status" value="1"/>
</dbReference>
<dbReference type="Gene3D" id="3.40.50.720">
    <property type="entry name" value="NAD(P)-binding Rossmann-like Domain"/>
    <property type="match status" value="1"/>
</dbReference>
<dbReference type="InterPro" id="IPR020806">
    <property type="entry name" value="PKS_PP-bd"/>
</dbReference>
<dbReference type="SMART" id="SM00822">
    <property type="entry name" value="PKS_KR"/>
    <property type="match status" value="1"/>
</dbReference>
<dbReference type="PROSITE" id="PS00606">
    <property type="entry name" value="KS3_1"/>
    <property type="match status" value="1"/>
</dbReference>
<dbReference type="InterPro" id="IPR049552">
    <property type="entry name" value="PKS_DH_N"/>
</dbReference>
<dbReference type="Gene3D" id="1.10.1200.10">
    <property type="entry name" value="ACP-like"/>
    <property type="match status" value="1"/>
</dbReference>
<dbReference type="Pfam" id="PF16197">
    <property type="entry name" value="KAsynt_C_assoc"/>
    <property type="match status" value="1"/>
</dbReference>
<dbReference type="SUPFAM" id="SSF52151">
    <property type="entry name" value="FabD/lysophospholipase-like"/>
    <property type="match status" value="1"/>
</dbReference>
<dbReference type="InterPro" id="IPR013154">
    <property type="entry name" value="ADH-like_N"/>
</dbReference>
<keyword evidence="5" id="KW-0560">Oxidoreductase</keyword>
<dbReference type="PROSITE" id="PS50075">
    <property type="entry name" value="CARRIER"/>
    <property type="match status" value="1"/>
</dbReference>
<dbReference type="Pfam" id="PF08659">
    <property type="entry name" value="KR"/>
    <property type="match status" value="1"/>
</dbReference>
<dbReference type="Gene3D" id="3.90.180.10">
    <property type="entry name" value="Medium-chain alcohol dehydrogenases, catalytic domain"/>
    <property type="match status" value="1"/>
</dbReference>
<dbReference type="SUPFAM" id="SSF50129">
    <property type="entry name" value="GroES-like"/>
    <property type="match status" value="1"/>
</dbReference>
<dbReference type="InterPro" id="IPR009081">
    <property type="entry name" value="PP-bd_ACP"/>
</dbReference>
<feature type="active site" description="Proton donor; for dehydratase activity" evidence="8">
    <location>
        <position position="1198"/>
    </location>
</feature>
<feature type="region of interest" description="Disordered" evidence="9">
    <location>
        <begin position="1"/>
        <end position="22"/>
    </location>
</feature>
<evidence type="ECO:0000313" key="13">
    <source>
        <dbReference type="EMBL" id="KAF2741959.1"/>
    </source>
</evidence>
<dbReference type="InterPro" id="IPR016035">
    <property type="entry name" value="Acyl_Trfase/lysoPLipase"/>
</dbReference>
<evidence type="ECO:0000259" key="11">
    <source>
        <dbReference type="PROSITE" id="PS52004"/>
    </source>
</evidence>
<dbReference type="CDD" id="cd05195">
    <property type="entry name" value="enoyl_red"/>
    <property type="match status" value="1"/>
</dbReference>
<evidence type="ECO:0000256" key="3">
    <source>
        <dbReference type="ARBA" id="ARBA00022679"/>
    </source>
</evidence>
<dbReference type="InterPro" id="IPR029063">
    <property type="entry name" value="SAM-dependent_MTases_sf"/>
</dbReference>
<evidence type="ECO:0000256" key="9">
    <source>
        <dbReference type="SAM" id="MobiDB-lite"/>
    </source>
</evidence>
<evidence type="ECO:0000256" key="8">
    <source>
        <dbReference type="PROSITE-ProRule" id="PRU01363"/>
    </source>
</evidence>
<dbReference type="Pfam" id="PF00698">
    <property type="entry name" value="Acyl_transf_1"/>
    <property type="match status" value="1"/>
</dbReference>
<dbReference type="InterPro" id="IPR020841">
    <property type="entry name" value="PKS_Beta-ketoAc_synthase_dom"/>
</dbReference>
<feature type="region of interest" description="C-terminal hotdog fold" evidence="8">
    <location>
        <begin position="1137"/>
        <end position="1289"/>
    </location>
</feature>
<dbReference type="FunFam" id="3.40.50.720:FF:000209">
    <property type="entry name" value="Polyketide synthase Pks12"/>
    <property type="match status" value="1"/>
</dbReference>
<dbReference type="SMART" id="SM00829">
    <property type="entry name" value="PKS_ER"/>
    <property type="match status" value="1"/>
</dbReference>
<sequence>MRPGSAESKSNGAEELHTSDDASSTLEPIAIIGMAFELPQGATTDEAFWDMLVQKKCASQEYPPDRMNIDAFYDTTKKRMNSMHTRKAHFLERDIYDFDAPFFSVSAQDAMAMDPCQRTLMETTYHAFESAGLTLDAISGTDTSVHVGCFSSDYMLSAFRDPQAIPKYSASGISSAMLANRLSWFYDLRGPSLTLDTACSSGMVALDLACQGLWSRRSSMAVVAASNLILTPELNISLSHMNFLSPDGRCFSFDHRANGYARGEGVATLILAPLSKAIALGAPIRALIRSVCSNQDGRTPGGITQPSKNAQAKLIEETYRKARLDMKHTRFFEAHGTGTSVGDPTEATAIGECFWSHRTDGPLYVGAVKSNTGHLEGTSGLAGVIKAVLAIERSTIPPNTNFERLNPSIDAEFLRLHFPQESIPWPSSIIKRASVNSFGFGGSNCHVVLDDLQSYLGATKLMLALMPSLKADASASQSSDHWRESFTPQLLIFSARDKEGIDRQVQAHQEHLGGLSAKTEPEYFHDYSYTLAVHRTKHSWNSFCVIKDPGDLAPLQLQSPIPRPSTSSSRILGLVFTGQGAQWAGMGHELMRLPVFLKSIEESQACLSALGCPWSVFDYLSPGVDGSTLAEARFGQVLTTVVQLALVDLLEWVKITPNVVVGHSSGEIAAAYSAGYLSRAGAVQVSYFRGLLGSQLEKQPGPRHGMAAIGLSEQEAMERTAQSRNANGSRNSSLVISCVNSPSNVTISGISEEVEALVSDLTSQGVFARMLKVKLGYHSPQMAAISAQYRQALDSLQPRPGLSKSGPVMVSSVTGQIVDQETVCEAEYWVQNMISKVDFLGAIGQCYATSAQRTGTKRLGQKKAPSLHAHAWMEVGPHAALKGPLREILTSVTAEAIPYTSALVRGECALASALAATGRLHCHYFPVDLARVTSFGLTEDQLLSRRPLPNLPAYRFDHTTKYVDQSSVEKMLLNRNFGPHSLLGLRTSEGNDFEAQWRILLKVDDLPWVVDHRVNGMILYPAAGMLVMAIEALYQLHPSSSHQAVDLKDVDISSPIAIPTDGHVEVRTYLSCKDLKAATHQFRIISSKGNEPPEIVCQGTIRILPTSKNPFLPSRADQKRSGDLIVLENSSILDSCESHVDHRSWYESFRTSTELEYGPAFQRLRSIRYDSQGHAVAKLLPFEAVEPETSVVHPTELDSTFQLCFAALGGIQEVAKTMVPTRIGRLRLTYPGDSRDSPGRSLPDTVTVSALDISRRNAAFDIKAFGRTSDFVLDVDGLELTAVSGDGGERKTLDDAPFVCSHMQWEVDLDLLTDDETQAFCEEARKETSDFSDHLLSDLEDIAMCMSKDVISGMEDSEICSSMKKYATWLRSKTENIPEGKVAPEMPSSARLDLTVKIAKQLRALLRGEVDPLQVVFEDDVLINNFYREAMQDSSYLPCVSRYLQCIVHKNPRVKILEVGAGTGGTTMEILKATADERGNAFEEYTFTDISPAFLERGQQTFASYSRMNYRVLDIEKDPVAQGFTESSYDIVVADNVLHATRSLDETLSNARRLLKPGGKLIFRELRPESLMTGFIFGILPGWWRSVEEERHMSPCLSTDQWDRYLRRCGFSGVHCSFKDHLDPGRHQNTFIISSATAAEAPKSAVQAPLFVAQPGSWTNIQMCEDVANLLPSGVIPEPVSLENAASVLEREPHRHDIILFDCDQKALLSKLEESTFRGLKTVLSLARSVLWVKWSSPDYCMSDGLCRVSRYENSKTTLIGLALETPASSKGAAHIVNMYKSVQEHLLSESSEIEPEYVEMEGRLCINRLRGGVQIDRHIFRRTGAPAMRQTVGSRPLRIGIRTPGLLDTIEFYEEDDWSDTLDPNEVEMDVKAIGVNYKDLITLLGKTPSEELGCEYSGIVRAIGTAVKDLKIGDRVACTVTDLFQTRKRVHINNLVKLGDKITFAEAAALFVVGATAYHTLSGLAKLRPTETVLIHSAAGGTGQAAVQIAQWIGAEVYATVGDKTKRQLLMDKYKIPESHIFYSRDESFAEGVKRSTGQGVDVVLNSLAGPLLEASWDCIAPFGRFIDIGLKDAFLGGRLPMKAFLRNATFSSAELALVAKRKDQYCKDVLNKVYDLYEQGALEASYPLQTYCLGEMEAAFRYLQSGNSSGKMVLSVEDDEVVPVVQGRHSHYRFDEDATYIIVGGFGGIGRAIARWMVSRGARHLLILSRSGGKASQGARAFEAELAEKGVTTISPACDITEVESLASVLREYKDSMPPIKGCIQAAMVIRDITLSSMSLQDWENTIAPKVRGSWNLHCALPKGMDFFIMLSSCAGIFGNGGQANYASGNTYQDALARHRVASGEKAVSLDIGYVLQDGYVAEHKAAKDQLTRMGMLCPTTFEEIFAILDYYCQPQAQLDLKQSQVVLGFVPPADIARQQQEIPAQMKRPIFRHFFRFDAEDIVQGQSRDNSANSLKAALLSEPSEDTAGRMVTKALASKVAKVLGLREDQIRVESPLATYGIDSLVGIEIKNWLGRETGVDLPVFELLGGATLEEIGNTVAAKSFAGR</sequence>
<dbReference type="SUPFAM" id="SSF53901">
    <property type="entry name" value="Thiolase-like"/>
    <property type="match status" value="1"/>
</dbReference>
<dbReference type="Pfam" id="PF13602">
    <property type="entry name" value="ADH_zinc_N_2"/>
    <property type="match status" value="1"/>
</dbReference>
<dbReference type="InterPro" id="IPR032821">
    <property type="entry name" value="PKS_assoc"/>
</dbReference>
<dbReference type="GO" id="GO:0016491">
    <property type="term" value="F:oxidoreductase activity"/>
    <property type="evidence" value="ECO:0007669"/>
    <property type="project" value="UniProtKB-KW"/>
</dbReference>
<reference evidence="13" key="1">
    <citation type="journal article" date="2020" name="Stud. Mycol.">
        <title>101 Dothideomycetes genomes: a test case for predicting lifestyles and emergence of pathogens.</title>
        <authorList>
            <person name="Haridas S."/>
            <person name="Albert R."/>
            <person name="Binder M."/>
            <person name="Bloem J."/>
            <person name="Labutti K."/>
            <person name="Salamov A."/>
            <person name="Andreopoulos B."/>
            <person name="Baker S."/>
            <person name="Barry K."/>
            <person name="Bills G."/>
            <person name="Bluhm B."/>
            <person name="Cannon C."/>
            <person name="Castanera R."/>
            <person name="Culley D."/>
            <person name="Daum C."/>
            <person name="Ezra D."/>
            <person name="Gonzalez J."/>
            <person name="Henrissat B."/>
            <person name="Kuo A."/>
            <person name="Liang C."/>
            <person name="Lipzen A."/>
            <person name="Lutzoni F."/>
            <person name="Magnuson J."/>
            <person name="Mondo S."/>
            <person name="Nolan M."/>
            <person name="Ohm R."/>
            <person name="Pangilinan J."/>
            <person name="Park H.-J."/>
            <person name="Ramirez L."/>
            <person name="Alfaro M."/>
            <person name="Sun H."/>
            <person name="Tritt A."/>
            <person name="Yoshinaga Y."/>
            <person name="Zwiers L.-H."/>
            <person name="Turgeon B."/>
            <person name="Goodwin S."/>
            <person name="Spatafora J."/>
            <person name="Crous P."/>
            <person name="Grigoriev I."/>
        </authorList>
    </citation>
    <scope>NUCLEOTIDE SEQUENCE</scope>
    <source>
        <strain evidence="13">CBS 119925</strain>
    </source>
</reference>
<dbReference type="GO" id="GO:0031177">
    <property type="term" value="F:phosphopantetheine binding"/>
    <property type="evidence" value="ECO:0007669"/>
    <property type="project" value="InterPro"/>
</dbReference>
<proteinExistence type="predicted"/>
<dbReference type="SMART" id="SM00823">
    <property type="entry name" value="PKS_PP"/>
    <property type="match status" value="1"/>
</dbReference>
<dbReference type="CDD" id="cd00833">
    <property type="entry name" value="PKS"/>
    <property type="match status" value="1"/>
</dbReference>
<dbReference type="InterPro" id="IPR020843">
    <property type="entry name" value="ER"/>
</dbReference>
<dbReference type="InterPro" id="IPR014030">
    <property type="entry name" value="Ketoacyl_synth_N"/>
</dbReference>
<dbReference type="InterPro" id="IPR020807">
    <property type="entry name" value="PKS_DH"/>
</dbReference>
<dbReference type="Pfam" id="PF14765">
    <property type="entry name" value="PS-DH"/>
    <property type="match status" value="1"/>
</dbReference>
<dbReference type="Gene3D" id="3.40.47.10">
    <property type="match status" value="1"/>
</dbReference>
<dbReference type="InterPro" id="IPR056501">
    <property type="entry name" value="NAD-bd_HRPKS_sdrA"/>
</dbReference>
<dbReference type="Pfam" id="PF00550">
    <property type="entry name" value="PP-binding"/>
    <property type="match status" value="1"/>
</dbReference>
<evidence type="ECO:0000256" key="5">
    <source>
        <dbReference type="ARBA" id="ARBA00023002"/>
    </source>
</evidence>
<dbReference type="PROSITE" id="PS52004">
    <property type="entry name" value="KS3_2"/>
    <property type="match status" value="1"/>
</dbReference>
<dbReference type="Pfam" id="PF02801">
    <property type="entry name" value="Ketoacyl-synt_C"/>
    <property type="match status" value="1"/>
</dbReference>
<dbReference type="PANTHER" id="PTHR43775">
    <property type="entry name" value="FATTY ACID SYNTHASE"/>
    <property type="match status" value="1"/>
</dbReference>
<feature type="region of interest" description="N-terminal hotdog fold" evidence="8">
    <location>
        <begin position="980"/>
        <end position="1108"/>
    </location>
</feature>
<keyword evidence="1" id="KW-0596">Phosphopantetheine</keyword>
<dbReference type="Pfam" id="PF00109">
    <property type="entry name" value="ketoacyl-synt"/>
    <property type="match status" value="1"/>
</dbReference>
<dbReference type="SUPFAM" id="SSF51735">
    <property type="entry name" value="NAD(P)-binding Rossmann-fold domains"/>
    <property type="match status" value="2"/>
</dbReference>
<dbReference type="SUPFAM" id="SSF55048">
    <property type="entry name" value="Probable ACP-binding domain of malonyl-CoA ACP transacylase"/>
    <property type="match status" value="1"/>
</dbReference>
<dbReference type="InterPro" id="IPR013217">
    <property type="entry name" value="Methyltransf_12"/>
</dbReference>
<keyword evidence="6" id="KW-0511">Multifunctional enzyme</keyword>
<feature type="domain" description="Ketosynthase family 3 (KS3)" evidence="11">
    <location>
        <begin position="26"/>
        <end position="451"/>
    </location>
</feature>
<dbReference type="InterPro" id="IPR057326">
    <property type="entry name" value="KR_dom"/>
</dbReference>
<dbReference type="InterPro" id="IPR014043">
    <property type="entry name" value="Acyl_transferase_dom"/>
</dbReference>
<dbReference type="SMART" id="SM00827">
    <property type="entry name" value="PKS_AT"/>
    <property type="match status" value="1"/>
</dbReference>
<dbReference type="InterPro" id="IPR001227">
    <property type="entry name" value="Ac_transferase_dom_sf"/>
</dbReference>
<dbReference type="InterPro" id="IPR050091">
    <property type="entry name" value="PKS_NRPS_Biosynth_Enz"/>
</dbReference>
<protein>
    <submittedName>
        <fullName evidence="13">Uncharacterized protein</fullName>
    </submittedName>
</protein>
<dbReference type="Gene3D" id="3.10.129.110">
    <property type="entry name" value="Polyketide synthase dehydratase"/>
    <property type="match status" value="1"/>
</dbReference>
<dbReference type="SMART" id="SM00826">
    <property type="entry name" value="PKS_DH"/>
    <property type="match status" value="1"/>
</dbReference>
<dbReference type="Proteomes" id="UP000799440">
    <property type="component" value="Unassembled WGS sequence"/>
</dbReference>
<dbReference type="InterPro" id="IPR049551">
    <property type="entry name" value="PKS_DH_C"/>
</dbReference>
<dbReference type="GO" id="GO:0004312">
    <property type="term" value="F:fatty acid synthase activity"/>
    <property type="evidence" value="ECO:0007669"/>
    <property type="project" value="TreeGrafter"/>
</dbReference>
<dbReference type="GO" id="GO:0044550">
    <property type="term" value="P:secondary metabolite biosynthetic process"/>
    <property type="evidence" value="ECO:0007669"/>
    <property type="project" value="TreeGrafter"/>
</dbReference>
<dbReference type="SUPFAM" id="SSF47336">
    <property type="entry name" value="ACP-like"/>
    <property type="match status" value="1"/>
</dbReference>
<dbReference type="InterPro" id="IPR013968">
    <property type="entry name" value="PKS_KR"/>
</dbReference>
<dbReference type="InterPro" id="IPR036736">
    <property type="entry name" value="ACP-like_sf"/>
</dbReference>
<feature type="active site" description="Proton acceptor; for dehydratase activity" evidence="8">
    <location>
        <position position="1012"/>
    </location>
</feature>
<accession>A0A6A6UW14</accession>
<dbReference type="EMBL" id="MU006618">
    <property type="protein sequence ID" value="KAF2741959.1"/>
    <property type="molecule type" value="Genomic_DNA"/>
</dbReference>
<dbReference type="PANTHER" id="PTHR43775:SF29">
    <property type="entry name" value="ASPERFURANONE POLYKETIDE SYNTHASE AFOG-RELATED"/>
    <property type="match status" value="1"/>
</dbReference>
<feature type="domain" description="PKS/mFAS DH" evidence="12">
    <location>
        <begin position="980"/>
        <end position="1289"/>
    </location>
</feature>
<name>A0A6A6UW14_9PLEO</name>
<dbReference type="InterPro" id="IPR036291">
    <property type="entry name" value="NAD(P)-bd_dom_sf"/>
</dbReference>
<dbReference type="Gene3D" id="3.40.50.150">
    <property type="entry name" value="Vaccinia Virus protein VP39"/>
    <property type="match status" value="1"/>
</dbReference>
<dbReference type="InterPro" id="IPR014031">
    <property type="entry name" value="Ketoacyl_synth_C"/>
</dbReference>
<dbReference type="OrthoDB" id="329835at2759"/>
<dbReference type="InterPro" id="IPR042104">
    <property type="entry name" value="PKS_dehydratase_sf"/>
</dbReference>
<dbReference type="SUPFAM" id="SSF53335">
    <property type="entry name" value="S-adenosyl-L-methionine-dependent methyltransferases"/>
    <property type="match status" value="1"/>
</dbReference>
<evidence type="ECO:0000256" key="2">
    <source>
        <dbReference type="ARBA" id="ARBA00022553"/>
    </source>
</evidence>
<dbReference type="Pfam" id="PF21089">
    <property type="entry name" value="PKS_DH_N"/>
    <property type="match status" value="1"/>
</dbReference>
<dbReference type="Pfam" id="PF23114">
    <property type="entry name" value="NAD-bd_HRPKS_sdrA"/>
    <property type="match status" value="1"/>
</dbReference>
<dbReference type="PROSITE" id="PS52019">
    <property type="entry name" value="PKS_MFAS_DH"/>
    <property type="match status" value="1"/>
</dbReference>
<dbReference type="GO" id="GO:0004315">
    <property type="term" value="F:3-oxoacyl-[acyl-carrier-protein] synthase activity"/>
    <property type="evidence" value="ECO:0007669"/>
    <property type="project" value="InterPro"/>
</dbReference>
<evidence type="ECO:0000256" key="4">
    <source>
        <dbReference type="ARBA" id="ARBA00022857"/>
    </source>
</evidence>
<organism evidence="13 14">
    <name type="scientific">Sporormia fimetaria CBS 119925</name>
    <dbReference type="NCBI Taxonomy" id="1340428"/>
    <lineage>
        <taxon>Eukaryota</taxon>
        <taxon>Fungi</taxon>
        <taxon>Dikarya</taxon>
        <taxon>Ascomycota</taxon>
        <taxon>Pezizomycotina</taxon>
        <taxon>Dothideomycetes</taxon>
        <taxon>Pleosporomycetidae</taxon>
        <taxon>Pleosporales</taxon>
        <taxon>Sporormiaceae</taxon>
        <taxon>Sporormia</taxon>
    </lineage>
</organism>
<dbReference type="InterPro" id="IPR016039">
    <property type="entry name" value="Thiolase-like"/>
</dbReference>
<dbReference type="InterPro" id="IPR049900">
    <property type="entry name" value="PKS_mFAS_DH"/>
</dbReference>